<keyword evidence="4" id="KW-1185">Reference proteome</keyword>
<dbReference type="Proteomes" id="UP000092950">
    <property type="component" value="Chromosome"/>
</dbReference>
<evidence type="ECO:0000313" key="4">
    <source>
        <dbReference type="Proteomes" id="UP000092950"/>
    </source>
</evidence>
<reference evidence="1 4" key="2">
    <citation type="submission" date="2016-07" db="EMBL/GenBank/DDBJ databases">
        <title>Complete genome sequences of Bordetella pseudohinzii.</title>
        <authorList>
            <person name="Spilker T."/>
            <person name="Darrah R."/>
            <person name="LiPuma J.J."/>
        </authorList>
    </citation>
    <scope>NUCLEOTIDE SEQUENCE [LARGE SCALE GENOMIC DNA]</scope>
    <source>
        <strain evidence="1 4">HI4681</strain>
    </source>
</reference>
<proteinExistence type="predicted"/>
<organism evidence="2 3">
    <name type="scientific">Bordetella pseudohinzii</name>
    <dbReference type="NCBI Taxonomy" id="1331258"/>
    <lineage>
        <taxon>Bacteria</taxon>
        <taxon>Pseudomonadati</taxon>
        <taxon>Pseudomonadota</taxon>
        <taxon>Betaproteobacteria</taxon>
        <taxon>Burkholderiales</taxon>
        <taxon>Alcaligenaceae</taxon>
        <taxon>Bordetella</taxon>
    </lineage>
</organism>
<evidence type="ECO:0000313" key="1">
    <source>
        <dbReference type="EMBL" id="ANY16858.1"/>
    </source>
</evidence>
<name>A0A0J6C5R2_9BORD</name>
<accession>A0A0M7HC58</accession>
<sequence length="457" mass="51264">MTDFWRQAVQNPIFLETEAALEVGPMRFPHERTRLAEACLLLSAIQADPKRLVAVLALQRMLIRRIVQCERRVSRLRLARSKGKRMMASSRLPRDEARLLRAGIAAIDSRIREIRQLMFLWRCFGDGIASVYQSQQALKHLLYDSEHRIKQDAGTISGKAGFRREYRALCLGIQMGVPVVLCDLTNIIRHGDVCALAGEDPVPVEFKSSRARGPRAQRQYSQLQELGDFYANDGASSFRGLINFKRIALDQTSTRYHNDINACVTRAFDDGMASVAPELGLRYIACRPAADLEEKLTAAVASYSQPQMLAVQLTPSPNWLPAYPFTLSLSPTNSWLFMQGLVTIVVLVDMAIVKSLFASKGMHVIVLMDGDHALQMCYDPADLMKGVYRVSEQRFLRIACEFESLTSFVDESMRLIDGARAKLDEIGPHSVGLITAPPEDWEHARDCFSYQPSPPDA</sequence>
<dbReference type="EMBL" id="CP016440">
    <property type="protein sequence ID" value="ANY16858.1"/>
    <property type="molecule type" value="Genomic_DNA"/>
</dbReference>
<dbReference type="AlphaFoldDB" id="A0A0J6C5R2"/>
<protein>
    <submittedName>
        <fullName evidence="2">Uncharacterized protein</fullName>
    </submittedName>
</protein>
<dbReference type="EMBL" id="CYTV01000012">
    <property type="protein sequence ID" value="CUJ06746.1"/>
    <property type="molecule type" value="Genomic_DNA"/>
</dbReference>
<evidence type="ECO:0000313" key="3">
    <source>
        <dbReference type="Proteomes" id="UP000053096"/>
    </source>
</evidence>
<evidence type="ECO:0000313" key="2">
    <source>
        <dbReference type="EMBL" id="CUJ06746.1"/>
    </source>
</evidence>
<gene>
    <name evidence="1" type="ORF">BBN53_13790</name>
    <name evidence="2" type="ORF">ERS370011_03588</name>
</gene>
<dbReference type="KEGG" id="bpdz:BBN53_13790"/>
<reference evidence="2 3" key="1">
    <citation type="submission" date="2015-09" db="EMBL/GenBank/DDBJ databases">
        <authorList>
            <person name="Jackson K.R."/>
            <person name="Lunt B.L."/>
            <person name="Fisher J.N.B."/>
            <person name="Gardner A.V."/>
            <person name="Bailey M.E."/>
            <person name="Deus L.M."/>
            <person name="Earl A.S."/>
            <person name="Gibby P.D."/>
            <person name="Hartmann K.A."/>
            <person name="Liu J.E."/>
            <person name="Manci A.M."/>
            <person name="Nielsen D.A."/>
            <person name="Solomon M.B."/>
            <person name="Breakwell D.P."/>
            <person name="Burnett S.H."/>
            <person name="Grose J.H."/>
        </authorList>
    </citation>
    <scope>NUCLEOTIDE SEQUENCE [LARGE SCALE GENOMIC DNA]</scope>
    <source>
        <strain evidence="2 3">2789STDY5608636</strain>
    </source>
</reference>
<dbReference type="Proteomes" id="UP000053096">
    <property type="component" value="Unassembled WGS sequence"/>
</dbReference>
<accession>A0A0J6C5R2</accession>